<dbReference type="Proteomes" id="UP001162120">
    <property type="component" value="Segment"/>
</dbReference>
<proteinExistence type="predicted"/>
<accession>A0A7M4CEP3</accession>
<reference evidence="1" key="1">
    <citation type="submission" date="2020-06" db="EMBL/GenBank/DDBJ databases">
        <title>Lateral gene transfer of anion-conducting channel rhodopsins between green algae and giant viruses.</title>
        <authorList>
            <person name="Rozenberg A."/>
            <person name="Oppermann J."/>
            <person name="Wietek J."/>
            <person name="Fernandez Lahore R.G."/>
            <person name="Sandaa R.-A."/>
            <person name="Bratbak G."/>
            <person name="Hegemann P."/>
            <person name="Beja O."/>
        </authorList>
    </citation>
    <scope>NUCLEOTIDE SEQUENCE</scope>
    <source>
        <strain evidence="1">01B</strain>
    </source>
</reference>
<gene>
    <name evidence="1" type="ORF">HWQ62_00007</name>
</gene>
<evidence type="ECO:0000313" key="2">
    <source>
        <dbReference type="Proteomes" id="UP001162120"/>
    </source>
</evidence>
<keyword evidence="2" id="KW-1185">Reference proteome</keyword>
<sequence>MDAFFYGLELVVRSVYQYFNSTESFGGCEDCYLDMLAFDNCVGDDCNV</sequence>
<organism evidence="1 2">
    <name type="scientific">Pyramimonas orientalis virus 01B</name>
    <dbReference type="NCBI Taxonomy" id="3134525"/>
    <lineage>
        <taxon>Viruses</taxon>
        <taxon>Varidnaviria</taxon>
        <taxon>Bamfordvirae</taxon>
        <taxon>Nucleocytoviricota</taxon>
        <taxon>Megaviricetes</taxon>
        <taxon>Imitervirales</taxon>
        <taxon>Allomimiviridae</taxon>
        <taxon>Heliosvirus</taxon>
        <taxon>Heliosvirus raunefjordenense</taxon>
    </lineage>
</organism>
<name>A0A7M4CEP3_9VIRU</name>
<protein>
    <submittedName>
        <fullName evidence="1">Uncharacterized protein</fullName>
    </submittedName>
</protein>
<evidence type="ECO:0000313" key="1">
    <source>
        <dbReference type="EMBL" id="QOI90145.1"/>
    </source>
</evidence>
<dbReference type="EMBL" id="MT663534">
    <property type="protein sequence ID" value="QOI90145.1"/>
    <property type="molecule type" value="Genomic_DNA"/>
</dbReference>